<evidence type="ECO:0000313" key="2">
    <source>
        <dbReference type="Proteomes" id="UP000298493"/>
    </source>
</evidence>
<protein>
    <submittedName>
        <fullName evidence="1">Uncharacterized protein</fullName>
    </submittedName>
</protein>
<evidence type="ECO:0000313" key="1">
    <source>
        <dbReference type="EMBL" id="TID22828.1"/>
    </source>
</evidence>
<gene>
    <name evidence="1" type="ORF">E6O75_ATG02002</name>
</gene>
<keyword evidence="2" id="KW-1185">Reference proteome</keyword>
<proteinExistence type="predicted"/>
<sequence>MARLAAITIPVISKSKEVDGLQGERNDAGRDQAGIRHAKLRKGLIAHPRLQQQGLLFDLSRYWAVLKLGAWALSMGSQHGPATAVDGVRLWQWTEYDEYGCGPSTTSMAVDRVRRVWLWTEYDEYGCGPSTTSMAVDGVRRLWQWTEYDEYGCGPSTTSMAVDRRGTAFQDPPRDFVFPRLCPRQCRLRPRQLSHAILGWALRWHSNSLPPPFAVAEWPALGLAKTQVEWNHGLHYQVESWPSLPSCHLALVPPSASSPAAASSLKAESSSNGRSDCQDCASFGNRNGQQRCQLTLCA</sequence>
<dbReference type="AlphaFoldDB" id="A0A4Z1P598"/>
<dbReference type="EMBL" id="SNSC02000007">
    <property type="protein sequence ID" value="TID22828.1"/>
    <property type="molecule type" value="Genomic_DNA"/>
</dbReference>
<accession>A0A4Z1P598</accession>
<comment type="caution">
    <text evidence="1">The sequence shown here is derived from an EMBL/GenBank/DDBJ whole genome shotgun (WGS) entry which is preliminary data.</text>
</comment>
<dbReference type="Proteomes" id="UP000298493">
    <property type="component" value="Unassembled WGS sequence"/>
</dbReference>
<name>A0A4Z1P598_9PEZI</name>
<organism evidence="1 2">
    <name type="scientific">Venturia nashicola</name>
    <dbReference type="NCBI Taxonomy" id="86259"/>
    <lineage>
        <taxon>Eukaryota</taxon>
        <taxon>Fungi</taxon>
        <taxon>Dikarya</taxon>
        <taxon>Ascomycota</taxon>
        <taxon>Pezizomycotina</taxon>
        <taxon>Dothideomycetes</taxon>
        <taxon>Pleosporomycetidae</taxon>
        <taxon>Venturiales</taxon>
        <taxon>Venturiaceae</taxon>
        <taxon>Venturia</taxon>
    </lineage>
</organism>
<reference evidence="1 2" key="1">
    <citation type="submission" date="2019-04" db="EMBL/GenBank/DDBJ databases">
        <title>High contiguity whole genome sequence and gene annotation resource for two Venturia nashicola isolates.</title>
        <authorList>
            <person name="Prokchorchik M."/>
            <person name="Won K."/>
            <person name="Lee Y."/>
            <person name="Choi E.D."/>
            <person name="Segonzac C."/>
            <person name="Sohn K.H."/>
        </authorList>
    </citation>
    <scope>NUCLEOTIDE SEQUENCE [LARGE SCALE GENOMIC DNA]</scope>
    <source>
        <strain evidence="1 2">PRI2</strain>
    </source>
</reference>